<dbReference type="Proteomes" id="UP000049855">
    <property type="component" value="Unassembled WGS sequence"/>
</dbReference>
<evidence type="ECO:0000313" key="1">
    <source>
        <dbReference type="EMBL" id="CQR74878.1"/>
    </source>
</evidence>
<gene>
    <name evidence="1" type="ORF">SpAn4DRAFT_4235</name>
</gene>
<evidence type="ECO:0000313" key="2">
    <source>
        <dbReference type="Proteomes" id="UP000049855"/>
    </source>
</evidence>
<dbReference type="EMBL" id="CTRP01000015">
    <property type="protein sequence ID" value="CQR74878.1"/>
    <property type="molecule type" value="Genomic_DNA"/>
</dbReference>
<name>A0A0U1L5B2_9FIRM</name>
<accession>A0A0U1L5B2</accession>
<organism evidence="1 2">
    <name type="scientific">Sporomusa ovata</name>
    <dbReference type="NCBI Taxonomy" id="2378"/>
    <lineage>
        <taxon>Bacteria</taxon>
        <taxon>Bacillati</taxon>
        <taxon>Bacillota</taxon>
        <taxon>Negativicutes</taxon>
        <taxon>Selenomonadales</taxon>
        <taxon>Sporomusaceae</taxon>
        <taxon>Sporomusa</taxon>
    </lineage>
</organism>
<proteinExistence type="predicted"/>
<keyword evidence="2" id="KW-1185">Reference proteome</keyword>
<protein>
    <submittedName>
        <fullName evidence="1">Uncharacterized protein</fullName>
    </submittedName>
</protein>
<dbReference type="AlphaFoldDB" id="A0A0U1L5B2"/>
<sequence>MESESKPIVVQAIVKRIFNNRYGCTFTDVDVGKIFDCYVNMFGIMLEELKIQGKHLLMMI</sequence>
<reference evidence="2" key="1">
    <citation type="submission" date="2015-03" db="EMBL/GenBank/DDBJ databases">
        <authorList>
            <person name="Nijsse Bart"/>
        </authorList>
    </citation>
    <scope>NUCLEOTIDE SEQUENCE [LARGE SCALE GENOMIC DNA]</scope>
</reference>